<evidence type="ECO:0000313" key="3">
    <source>
        <dbReference type="EMBL" id="CUH64897.1"/>
    </source>
</evidence>
<gene>
    <name evidence="3" type="ORF">TL5118_01060</name>
    <name evidence="4" type="ORF">TL5120_03585</name>
</gene>
<sequence length="272" mass="28978">MFRSLIIVTALVCGGSATMLVNMSVPDETETAAAPEVVQEAPTLQVLAAVRSIEQGAELVMEDIGWIEWPRNALHPSMVSSNDVPDALETTVGSIARITMFAGQPVLPESFADTRQGYLSSLLSPGMRAVAIEVSAAKTAGGFILPNNRVDILLTSRCEDEIRCRTRMKTETILQNVRVLAIDQSGTASNADSAVLVGKTATLELSPDDAEQVIAAEASGGLSLLLRSFDDNEVVEPKEEVATLIPEPQIVEQPPRTVKVTRGGVSEIVVLN</sequence>
<dbReference type="InterPro" id="IPR017592">
    <property type="entry name" value="Pilus_assmbl_Flp-typ_CpaB"/>
</dbReference>
<evidence type="ECO:0000313" key="6">
    <source>
        <dbReference type="Proteomes" id="UP000051887"/>
    </source>
</evidence>
<dbReference type="Pfam" id="PF08666">
    <property type="entry name" value="SAF"/>
    <property type="match status" value="1"/>
</dbReference>
<dbReference type="InterPro" id="IPR013974">
    <property type="entry name" value="SAF"/>
</dbReference>
<keyword evidence="5" id="KW-1185">Reference proteome</keyword>
<reference evidence="3 5" key="2">
    <citation type="submission" date="2015-09" db="EMBL/GenBank/DDBJ databases">
        <authorList>
            <person name="Rodrigo-Torres L."/>
            <person name="Arahal D.R."/>
        </authorList>
    </citation>
    <scope>NUCLEOTIDE SEQUENCE [LARGE SCALE GENOMIC DNA]</scope>
    <source>
        <strain evidence="3 5">CECT 5118</strain>
    </source>
</reference>
<organism evidence="4 6">
    <name type="scientific">Thalassovita autumnalis</name>
    <dbReference type="NCBI Taxonomy" id="2072972"/>
    <lineage>
        <taxon>Bacteria</taxon>
        <taxon>Pseudomonadati</taxon>
        <taxon>Pseudomonadota</taxon>
        <taxon>Alphaproteobacteria</taxon>
        <taxon>Rhodobacterales</taxon>
        <taxon>Roseobacteraceae</taxon>
        <taxon>Thalassovita</taxon>
    </lineage>
</organism>
<dbReference type="NCBIfam" id="TIGR03177">
    <property type="entry name" value="pilus_cpaB"/>
    <property type="match status" value="1"/>
</dbReference>
<feature type="signal peptide" evidence="1">
    <location>
        <begin position="1"/>
        <end position="19"/>
    </location>
</feature>
<dbReference type="SMART" id="SM00858">
    <property type="entry name" value="SAF"/>
    <property type="match status" value="1"/>
</dbReference>
<evidence type="ECO:0000313" key="5">
    <source>
        <dbReference type="Proteomes" id="UP000051086"/>
    </source>
</evidence>
<evidence type="ECO:0000313" key="4">
    <source>
        <dbReference type="EMBL" id="CUH73770.1"/>
    </source>
</evidence>
<dbReference type="AlphaFoldDB" id="A0A0P1FA51"/>
<keyword evidence="1" id="KW-0732">Signal</keyword>
<evidence type="ECO:0000256" key="1">
    <source>
        <dbReference type="SAM" id="SignalP"/>
    </source>
</evidence>
<dbReference type="RefSeq" id="WP_058244920.1">
    <property type="nucleotide sequence ID" value="NZ_CYSB01000022.1"/>
</dbReference>
<dbReference type="Proteomes" id="UP000051086">
    <property type="component" value="Unassembled WGS sequence"/>
</dbReference>
<dbReference type="EMBL" id="CYSC01000042">
    <property type="protein sequence ID" value="CUH73770.1"/>
    <property type="molecule type" value="Genomic_DNA"/>
</dbReference>
<accession>A0A0P1FA51</accession>
<name>A0A0P1FA51_9RHOB</name>
<dbReference type="EMBL" id="CYSB01000022">
    <property type="protein sequence ID" value="CUH64897.1"/>
    <property type="molecule type" value="Genomic_DNA"/>
</dbReference>
<feature type="chain" id="PRO_5009792376" evidence="1">
    <location>
        <begin position="20"/>
        <end position="272"/>
    </location>
</feature>
<feature type="domain" description="SAF" evidence="2">
    <location>
        <begin position="44"/>
        <end position="112"/>
    </location>
</feature>
<dbReference type="InterPro" id="IPR031571">
    <property type="entry name" value="RcpC_dom"/>
</dbReference>
<dbReference type="Pfam" id="PF16976">
    <property type="entry name" value="RcpC"/>
    <property type="match status" value="1"/>
</dbReference>
<evidence type="ECO:0000259" key="2">
    <source>
        <dbReference type="SMART" id="SM00858"/>
    </source>
</evidence>
<reference evidence="4 6" key="1">
    <citation type="submission" date="2015-09" db="EMBL/GenBank/DDBJ databases">
        <authorList>
            <consortium name="Swine Surveillance"/>
        </authorList>
    </citation>
    <scope>NUCLEOTIDE SEQUENCE [LARGE SCALE GENOMIC DNA]</scope>
    <source>
        <strain evidence="4 6">5120</strain>
    </source>
</reference>
<dbReference type="Proteomes" id="UP000051887">
    <property type="component" value="Unassembled WGS sequence"/>
</dbReference>
<protein>
    <submittedName>
        <fullName evidence="4">Flp pilus assembly protein CpaB</fullName>
    </submittedName>
</protein>
<dbReference type="OrthoDB" id="163768at2"/>
<dbReference type="CDD" id="cd11614">
    <property type="entry name" value="SAF_CpaB_FlgA_like"/>
    <property type="match status" value="1"/>
</dbReference>
<proteinExistence type="predicted"/>